<protein>
    <submittedName>
        <fullName evidence="2">MBL fold metallo-hydrolase</fullName>
    </submittedName>
</protein>
<dbReference type="AlphaFoldDB" id="A0A934QVH3"/>
<dbReference type="SMART" id="SM00849">
    <property type="entry name" value="Lactamase_B"/>
    <property type="match status" value="1"/>
</dbReference>
<dbReference type="Pfam" id="PF00753">
    <property type="entry name" value="Lactamase_B"/>
    <property type="match status" value="1"/>
</dbReference>
<evidence type="ECO:0000259" key="1">
    <source>
        <dbReference type="SMART" id="SM00849"/>
    </source>
</evidence>
<name>A0A934QVH3_9PSEU</name>
<dbReference type="InterPro" id="IPR036866">
    <property type="entry name" value="RibonucZ/Hydroxyglut_hydro"/>
</dbReference>
<dbReference type="SUPFAM" id="SSF56281">
    <property type="entry name" value="Metallo-hydrolase/oxidoreductase"/>
    <property type="match status" value="1"/>
</dbReference>
<proteinExistence type="predicted"/>
<feature type="domain" description="Metallo-beta-lactamase" evidence="1">
    <location>
        <begin position="34"/>
        <end position="246"/>
    </location>
</feature>
<dbReference type="Proteomes" id="UP000635245">
    <property type="component" value="Unassembled WGS sequence"/>
</dbReference>
<dbReference type="InterPro" id="IPR001279">
    <property type="entry name" value="Metallo-B-lactamas"/>
</dbReference>
<accession>A0A934QVH3</accession>
<evidence type="ECO:0000313" key="3">
    <source>
        <dbReference type="Proteomes" id="UP000635245"/>
    </source>
</evidence>
<dbReference type="PANTHER" id="PTHR23131:SF4">
    <property type="entry name" value="METALLO-BETA-LACTAMASE SUPERFAMILY POTEIN"/>
    <property type="match status" value="1"/>
</dbReference>
<gene>
    <name evidence="2" type="ORF">JHE00_23560</name>
</gene>
<dbReference type="EMBL" id="JAENJH010000006">
    <property type="protein sequence ID" value="MBK1787311.1"/>
    <property type="molecule type" value="Genomic_DNA"/>
</dbReference>
<dbReference type="Gene3D" id="3.60.15.10">
    <property type="entry name" value="Ribonuclease Z/Hydroxyacylglutathione hydrolase-like"/>
    <property type="match status" value="1"/>
</dbReference>
<keyword evidence="3" id="KW-1185">Reference proteome</keyword>
<sequence>MHEQPEDWTEPGAHGVVPGVHRIPLPLPLTGLSAVNAYLLESQDGLILIDPGWTGEANERAIESALRALGHRLGDLVTCLVTHHHWDHYTQAYAWRDTLHTRLLIGRDERPSIEAYGKQTGRFPNHRELLYRCGATDLAERLHADEIPEHEKHVPYGPPDGWLDHGDRITLQHGELEVVATPGHTRGHVVYRHSAAGALFSGDHVLPTITPSLGFELAPEPRPLRSYLSSLELLLAQPDTVLLPAHGRPSASTHTRVEELLHHHSERLDEVAQILTTGATTAFEVAEQLPWTRHRRRLDVLALEHQMSAVMEIDAHLDVLVMLGRVSATDTRPVRRYSAA</sequence>
<organism evidence="2 3">
    <name type="scientific">Prauserella cavernicola</name>
    <dbReference type="NCBI Taxonomy" id="2800127"/>
    <lineage>
        <taxon>Bacteria</taxon>
        <taxon>Bacillati</taxon>
        <taxon>Actinomycetota</taxon>
        <taxon>Actinomycetes</taxon>
        <taxon>Pseudonocardiales</taxon>
        <taxon>Pseudonocardiaceae</taxon>
        <taxon>Prauserella</taxon>
    </lineage>
</organism>
<reference evidence="2" key="1">
    <citation type="submission" date="2020-12" db="EMBL/GenBank/DDBJ databases">
        <title>Prauserella sp. ASG 168, a novel actinomycete isolated from cave rock.</title>
        <authorList>
            <person name="Suriyachadkun C."/>
        </authorList>
    </citation>
    <scope>NUCLEOTIDE SEQUENCE</scope>
    <source>
        <strain evidence="2">ASG 168</strain>
    </source>
</reference>
<comment type="caution">
    <text evidence="2">The sequence shown here is derived from an EMBL/GenBank/DDBJ whole genome shotgun (WGS) entry which is preliminary data.</text>
</comment>
<evidence type="ECO:0000313" key="2">
    <source>
        <dbReference type="EMBL" id="MBK1787311.1"/>
    </source>
</evidence>
<dbReference type="InterPro" id="IPR050662">
    <property type="entry name" value="Sec-metab_biosynth-thioest"/>
</dbReference>
<dbReference type="PANTHER" id="PTHR23131">
    <property type="entry name" value="ENDORIBONUCLEASE LACTB2"/>
    <property type="match status" value="1"/>
</dbReference>